<dbReference type="InterPro" id="IPR010982">
    <property type="entry name" value="Lambda_DNA-bd_dom_sf"/>
</dbReference>
<evidence type="ECO:0000313" key="4">
    <source>
        <dbReference type="Proteomes" id="UP001335737"/>
    </source>
</evidence>
<dbReference type="CDD" id="cd00093">
    <property type="entry name" value="HTH_XRE"/>
    <property type="match status" value="1"/>
</dbReference>
<dbReference type="InterPro" id="IPR001387">
    <property type="entry name" value="Cro/C1-type_HTH"/>
</dbReference>
<gene>
    <name evidence="3" type="ORF">QGM71_11060</name>
</gene>
<evidence type="ECO:0000256" key="1">
    <source>
        <dbReference type="ARBA" id="ARBA00023125"/>
    </source>
</evidence>
<sequence length="113" mass="12849">MIGENIKKLREKRGLTLSECAVRAEISKSYLSNLERDITQNPSILIIEKISAVLNVDLQTLLGSKSGPNTLPEGEWLDFVRELKESGVETEQLQEYKTVIEFAKWQKEKNELG</sequence>
<dbReference type="PANTHER" id="PTHR46797">
    <property type="entry name" value="HTH-TYPE TRANSCRIPTIONAL REGULATOR"/>
    <property type="match status" value="1"/>
</dbReference>
<dbReference type="SUPFAM" id="SSF47413">
    <property type="entry name" value="lambda repressor-like DNA-binding domains"/>
    <property type="match status" value="1"/>
</dbReference>
<proteinExistence type="predicted"/>
<evidence type="ECO:0000313" key="3">
    <source>
        <dbReference type="EMBL" id="MEC5424030.1"/>
    </source>
</evidence>
<feature type="domain" description="HTH cro/C1-type" evidence="2">
    <location>
        <begin position="6"/>
        <end position="61"/>
    </location>
</feature>
<comment type="caution">
    <text evidence="3">The sequence shown here is derived from an EMBL/GenBank/DDBJ whole genome shotgun (WGS) entry which is preliminary data.</text>
</comment>
<organism evidence="3 4">
    <name type="scientific">Virgibacillus tibetensis</name>
    <dbReference type="NCBI Taxonomy" id="3042313"/>
    <lineage>
        <taxon>Bacteria</taxon>
        <taxon>Bacillati</taxon>
        <taxon>Bacillota</taxon>
        <taxon>Bacilli</taxon>
        <taxon>Bacillales</taxon>
        <taxon>Bacillaceae</taxon>
        <taxon>Virgibacillus</taxon>
    </lineage>
</organism>
<accession>A0ABU6KFR5</accession>
<dbReference type="PANTHER" id="PTHR46797:SF13">
    <property type="entry name" value="HTH-TYPE TRANSCRIPTIONAL REGULATOR SINR"/>
    <property type="match status" value="1"/>
</dbReference>
<dbReference type="RefSeq" id="WP_327607595.1">
    <property type="nucleotide sequence ID" value="NZ_JARZFX010000004.1"/>
</dbReference>
<dbReference type="PROSITE" id="PS50943">
    <property type="entry name" value="HTH_CROC1"/>
    <property type="match status" value="1"/>
</dbReference>
<dbReference type="Proteomes" id="UP001335737">
    <property type="component" value="Unassembled WGS sequence"/>
</dbReference>
<dbReference type="EMBL" id="JARZFX010000004">
    <property type="protein sequence ID" value="MEC5424030.1"/>
    <property type="molecule type" value="Genomic_DNA"/>
</dbReference>
<name>A0ABU6KFR5_9BACI</name>
<dbReference type="Gene3D" id="1.10.260.40">
    <property type="entry name" value="lambda repressor-like DNA-binding domains"/>
    <property type="match status" value="1"/>
</dbReference>
<evidence type="ECO:0000259" key="2">
    <source>
        <dbReference type="PROSITE" id="PS50943"/>
    </source>
</evidence>
<dbReference type="Pfam" id="PF01381">
    <property type="entry name" value="HTH_3"/>
    <property type="match status" value="1"/>
</dbReference>
<protein>
    <submittedName>
        <fullName evidence="3">Helix-turn-helix transcriptional regulator</fullName>
    </submittedName>
</protein>
<dbReference type="InterPro" id="IPR050807">
    <property type="entry name" value="TransReg_Diox_bact_type"/>
</dbReference>
<keyword evidence="4" id="KW-1185">Reference proteome</keyword>
<reference evidence="3 4" key="1">
    <citation type="journal article" date="2024" name="Int. J. Syst. Evol. Microbiol.">
        <title>Virgibacillus tibetensis sp. nov., isolated from salt lake on the Tibetan Plateau of China.</title>
        <authorList>
            <person name="Phurbu D."/>
            <person name="Liu Z.-X."/>
            <person name="Wang R."/>
            <person name="Zheng Y.-Y."/>
            <person name="Liu H.-C."/>
            <person name="Zhou Y.-G."/>
            <person name="Yu Y.-J."/>
            <person name="Li A.-H."/>
        </authorList>
    </citation>
    <scope>NUCLEOTIDE SEQUENCE [LARGE SCALE GENOMIC DNA]</scope>
    <source>
        <strain evidence="3 4">C22-A2</strain>
    </source>
</reference>
<dbReference type="SMART" id="SM00530">
    <property type="entry name" value="HTH_XRE"/>
    <property type="match status" value="1"/>
</dbReference>
<keyword evidence="1" id="KW-0238">DNA-binding</keyword>